<comment type="caution">
    <text evidence="1">The sequence shown here is derived from an EMBL/GenBank/DDBJ whole genome shotgun (WGS) entry which is preliminary data.</text>
</comment>
<name>A0A934QQK1_9PSEU</name>
<keyword evidence="2" id="KW-1185">Reference proteome</keyword>
<dbReference type="Proteomes" id="UP000635245">
    <property type="component" value="Unassembled WGS sequence"/>
</dbReference>
<gene>
    <name evidence="1" type="ORF">JHE00_09420</name>
</gene>
<dbReference type="AlphaFoldDB" id="A0A934QQK1"/>
<organism evidence="1 2">
    <name type="scientific">Prauserella cavernicola</name>
    <dbReference type="NCBI Taxonomy" id="2800127"/>
    <lineage>
        <taxon>Bacteria</taxon>
        <taxon>Bacillati</taxon>
        <taxon>Actinomycetota</taxon>
        <taxon>Actinomycetes</taxon>
        <taxon>Pseudonocardiales</taxon>
        <taxon>Pseudonocardiaceae</taxon>
        <taxon>Prauserella</taxon>
    </lineage>
</organism>
<protein>
    <recommendedName>
        <fullName evidence="3">Zinc-ribbon domain-containing protein</fullName>
    </recommendedName>
</protein>
<accession>A0A934QQK1</accession>
<proteinExistence type="predicted"/>
<reference evidence="1" key="1">
    <citation type="submission" date="2020-12" db="EMBL/GenBank/DDBJ databases">
        <title>Prauserella sp. ASG 168, a novel actinomycete isolated from cave rock.</title>
        <authorList>
            <person name="Suriyachadkun C."/>
        </authorList>
    </citation>
    <scope>NUCLEOTIDE SEQUENCE</scope>
    <source>
        <strain evidence="1">ASG 168</strain>
    </source>
</reference>
<sequence length="64" mass="7192">MGKRDQELVHITAKKSWWSGQIWALCGATQTAGNYQTDTWRLFGLPGAKCPACEQVKRNGGKRR</sequence>
<dbReference type="RefSeq" id="WP_200317032.1">
    <property type="nucleotide sequence ID" value="NZ_JAENJH010000002.1"/>
</dbReference>
<dbReference type="EMBL" id="JAENJH010000002">
    <property type="protein sequence ID" value="MBK1784545.1"/>
    <property type="molecule type" value="Genomic_DNA"/>
</dbReference>
<evidence type="ECO:0000313" key="2">
    <source>
        <dbReference type="Proteomes" id="UP000635245"/>
    </source>
</evidence>
<evidence type="ECO:0008006" key="3">
    <source>
        <dbReference type="Google" id="ProtNLM"/>
    </source>
</evidence>
<evidence type="ECO:0000313" key="1">
    <source>
        <dbReference type="EMBL" id="MBK1784545.1"/>
    </source>
</evidence>